<feature type="compositionally biased region" description="Basic and acidic residues" evidence="1">
    <location>
        <begin position="437"/>
        <end position="449"/>
    </location>
</feature>
<feature type="compositionally biased region" description="Acidic residues" evidence="1">
    <location>
        <begin position="144"/>
        <end position="154"/>
    </location>
</feature>
<evidence type="ECO:0000313" key="3">
    <source>
        <dbReference type="Proteomes" id="UP001472866"/>
    </source>
</evidence>
<sequence>MAGAHEEELAGAEDADLLRSFSVPRVEPSELLRRSRADETAPPSRQRLLELWLRYWNAWETDSLPDGVWWDQDAIQGLLSDHVILIKPEGAFQGKEVVLDEYECFAKRFPASRKMERRLTDVFVDERRQTTTAAYEVIIPEGILPEDEDEEDGEGGGGGGKDREGGRLRRRQSATSRIFSVAEVLRWSLKDDDSGKGPLLEVHYFGSGVRLTTSRIKGKLHRARQHRKRSGRGDEDVAELELGAFDFNLELGEDVVLDTSTVSDDRPLAQLTFNYISAVLRSDKDQVLSLVAEDYKHLTAFGDSLAHFGPAAGGGKVKGEIDSCHCDETQRAVSIERRYELGEKMTEIVDLIYWEEPGPRIRRHATYGFSWQSAVRVEEAGEEGERGMGRGGRRTVDDLLSGEQATRVRSRGDGGQGAEEEGEDLFSSDTLSRSKKNKSEKDVSRVGFV</sequence>
<name>A0AAX4NXJ1_9CHLO</name>
<feature type="region of interest" description="Disordered" evidence="1">
    <location>
        <begin position="380"/>
        <end position="449"/>
    </location>
</feature>
<feature type="region of interest" description="Disordered" evidence="1">
    <location>
        <begin position="141"/>
        <end position="170"/>
    </location>
</feature>
<evidence type="ECO:0000256" key="1">
    <source>
        <dbReference type="SAM" id="MobiDB-lite"/>
    </source>
</evidence>
<dbReference type="Proteomes" id="UP001472866">
    <property type="component" value="Chromosome 01"/>
</dbReference>
<evidence type="ECO:0000313" key="2">
    <source>
        <dbReference type="EMBL" id="WZN58631.1"/>
    </source>
</evidence>
<proteinExistence type="predicted"/>
<protein>
    <submittedName>
        <fullName evidence="2">Uncharacterized protein</fullName>
    </submittedName>
</protein>
<organism evidence="2 3">
    <name type="scientific">Chloropicon roscoffensis</name>
    <dbReference type="NCBI Taxonomy" id="1461544"/>
    <lineage>
        <taxon>Eukaryota</taxon>
        <taxon>Viridiplantae</taxon>
        <taxon>Chlorophyta</taxon>
        <taxon>Chloropicophyceae</taxon>
        <taxon>Chloropicales</taxon>
        <taxon>Chloropicaceae</taxon>
        <taxon>Chloropicon</taxon>
    </lineage>
</organism>
<keyword evidence="3" id="KW-1185">Reference proteome</keyword>
<dbReference type="AlphaFoldDB" id="A0AAX4NXJ1"/>
<gene>
    <name evidence="2" type="ORF">HKI87_01g01550</name>
</gene>
<accession>A0AAX4NXJ1</accession>
<reference evidence="2 3" key="1">
    <citation type="submission" date="2024-03" db="EMBL/GenBank/DDBJ databases">
        <title>Complete genome sequence of the green alga Chloropicon roscoffensis RCC1871.</title>
        <authorList>
            <person name="Lemieux C."/>
            <person name="Pombert J.-F."/>
            <person name="Otis C."/>
            <person name="Turmel M."/>
        </authorList>
    </citation>
    <scope>NUCLEOTIDE SEQUENCE [LARGE SCALE GENOMIC DNA]</scope>
    <source>
        <strain evidence="2 3">RCC1871</strain>
    </source>
</reference>
<dbReference type="EMBL" id="CP151501">
    <property type="protein sequence ID" value="WZN58631.1"/>
    <property type="molecule type" value="Genomic_DNA"/>
</dbReference>